<dbReference type="Proteomes" id="UP000823775">
    <property type="component" value="Unassembled WGS sequence"/>
</dbReference>
<protein>
    <submittedName>
        <fullName evidence="3">Uncharacterized protein</fullName>
    </submittedName>
</protein>
<keyword evidence="4" id="KW-1185">Reference proteome</keyword>
<dbReference type="EMBL" id="JACEIK010002656">
    <property type="protein sequence ID" value="MCD9638242.1"/>
    <property type="molecule type" value="Genomic_DNA"/>
</dbReference>
<feature type="chain" id="PRO_5045445176" evidence="2">
    <location>
        <begin position="19"/>
        <end position="179"/>
    </location>
</feature>
<evidence type="ECO:0000256" key="1">
    <source>
        <dbReference type="SAM" id="MobiDB-lite"/>
    </source>
</evidence>
<evidence type="ECO:0000313" key="3">
    <source>
        <dbReference type="EMBL" id="MCD9638242.1"/>
    </source>
</evidence>
<sequence length="179" mass="20073">MVVIRIAWLLRSLDVGQLRWYAWVYIVAPKTTTTETADPVDSDTFKEGSVQSIDSSSECSVDCGYVGRFDGPAVDDGSDVHEEVETFRAERRAYKRRPRSERIPPNPNDVTLGEVELDLGFNETEHQDRCLTGKVGGDESFYCSSNAYSCVTDENDGRERGNFSQKKASKIDPSYKKVV</sequence>
<feature type="compositionally biased region" description="Basic and acidic residues" evidence="1">
    <location>
        <begin position="169"/>
        <end position="179"/>
    </location>
</feature>
<organism evidence="3 4">
    <name type="scientific">Datura stramonium</name>
    <name type="common">Jimsonweed</name>
    <name type="synonym">Common thornapple</name>
    <dbReference type="NCBI Taxonomy" id="4076"/>
    <lineage>
        <taxon>Eukaryota</taxon>
        <taxon>Viridiplantae</taxon>
        <taxon>Streptophyta</taxon>
        <taxon>Embryophyta</taxon>
        <taxon>Tracheophyta</taxon>
        <taxon>Spermatophyta</taxon>
        <taxon>Magnoliopsida</taxon>
        <taxon>eudicotyledons</taxon>
        <taxon>Gunneridae</taxon>
        <taxon>Pentapetalae</taxon>
        <taxon>asterids</taxon>
        <taxon>lamiids</taxon>
        <taxon>Solanales</taxon>
        <taxon>Solanaceae</taxon>
        <taxon>Solanoideae</taxon>
        <taxon>Datureae</taxon>
        <taxon>Datura</taxon>
    </lineage>
</organism>
<keyword evidence="2" id="KW-0732">Signal</keyword>
<reference evidence="3 4" key="1">
    <citation type="journal article" date="2021" name="BMC Genomics">
        <title>Datura genome reveals duplications of psychoactive alkaloid biosynthetic genes and high mutation rate following tissue culture.</title>
        <authorList>
            <person name="Rajewski A."/>
            <person name="Carter-House D."/>
            <person name="Stajich J."/>
            <person name="Litt A."/>
        </authorList>
    </citation>
    <scope>NUCLEOTIDE SEQUENCE [LARGE SCALE GENOMIC DNA]</scope>
    <source>
        <strain evidence="3">AR-01</strain>
    </source>
</reference>
<evidence type="ECO:0000256" key="2">
    <source>
        <dbReference type="SAM" id="SignalP"/>
    </source>
</evidence>
<accession>A0ABS8UVS3</accession>
<proteinExistence type="predicted"/>
<comment type="caution">
    <text evidence="3">The sequence shown here is derived from an EMBL/GenBank/DDBJ whole genome shotgun (WGS) entry which is preliminary data.</text>
</comment>
<feature type="region of interest" description="Disordered" evidence="1">
    <location>
        <begin position="153"/>
        <end position="179"/>
    </location>
</feature>
<feature type="signal peptide" evidence="2">
    <location>
        <begin position="1"/>
        <end position="18"/>
    </location>
</feature>
<gene>
    <name evidence="3" type="ORF">HAX54_022091</name>
</gene>
<name>A0ABS8UVS3_DATST</name>
<evidence type="ECO:0000313" key="4">
    <source>
        <dbReference type="Proteomes" id="UP000823775"/>
    </source>
</evidence>